<keyword evidence="10 13" id="KW-0143">Chaperone</keyword>
<dbReference type="PRINTS" id="PR00701">
    <property type="entry name" value="60KDINNERMP"/>
</dbReference>
<dbReference type="Pfam" id="PF14849">
    <property type="entry name" value="YidC_periplas"/>
    <property type="match status" value="1"/>
</dbReference>
<evidence type="ECO:0000256" key="12">
    <source>
        <dbReference type="ARBA" id="ARBA00033342"/>
    </source>
</evidence>
<dbReference type="HAMAP" id="MF_01810">
    <property type="entry name" value="YidC_type1"/>
    <property type="match status" value="1"/>
</dbReference>
<keyword evidence="9 13" id="KW-0472">Membrane</keyword>
<evidence type="ECO:0000256" key="7">
    <source>
        <dbReference type="ARBA" id="ARBA00022927"/>
    </source>
</evidence>
<keyword evidence="8 13" id="KW-1133">Transmembrane helix</keyword>
<evidence type="ECO:0000313" key="18">
    <source>
        <dbReference type="Proteomes" id="UP000237968"/>
    </source>
</evidence>
<evidence type="ECO:0000256" key="3">
    <source>
        <dbReference type="ARBA" id="ARBA00015325"/>
    </source>
</evidence>
<feature type="transmembrane region" description="Helical" evidence="13">
    <location>
        <begin position="513"/>
        <end position="538"/>
    </location>
</feature>
<dbReference type="PANTHER" id="PTHR12428">
    <property type="entry name" value="OXA1"/>
    <property type="match status" value="1"/>
</dbReference>
<dbReference type="AlphaFoldDB" id="A0A2S9XRE7"/>
<feature type="transmembrane region" description="Helical" evidence="13">
    <location>
        <begin position="476"/>
        <end position="493"/>
    </location>
</feature>
<comment type="similarity">
    <text evidence="2 13">Belongs to the OXA1/ALB3/YidC family. Type 1 subfamily.</text>
</comment>
<dbReference type="NCBIfam" id="TIGR03592">
    <property type="entry name" value="yidC_oxa1_cterm"/>
    <property type="match status" value="1"/>
</dbReference>
<evidence type="ECO:0000256" key="9">
    <source>
        <dbReference type="ARBA" id="ARBA00023136"/>
    </source>
</evidence>
<feature type="compositionally biased region" description="Low complexity" evidence="14">
    <location>
        <begin position="31"/>
        <end position="47"/>
    </location>
</feature>
<feature type="transmembrane region" description="Helical" evidence="13">
    <location>
        <begin position="5"/>
        <end position="23"/>
    </location>
</feature>
<dbReference type="Gene3D" id="2.70.98.90">
    <property type="match status" value="1"/>
</dbReference>
<feature type="domain" description="Membrane insertase YidC N-terminal" evidence="16">
    <location>
        <begin position="142"/>
        <end position="349"/>
    </location>
</feature>
<name>A0A2S9XRE7_9BACT</name>
<accession>A0A2S9XRE7</accession>
<dbReference type="GO" id="GO:0051205">
    <property type="term" value="P:protein insertion into membrane"/>
    <property type="evidence" value="ECO:0007669"/>
    <property type="project" value="TreeGrafter"/>
</dbReference>
<dbReference type="EMBL" id="PVNK01000170">
    <property type="protein sequence ID" value="PRP95437.1"/>
    <property type="molecule type" value="Genomic_DNA"/>
</dbReference>
<evidence type="ECO:0000256" key="4">
    <source>
        <dbReference type="ARBA" id="ARBA00022448"/>
    </source>
</evidence>
<evidence type="ECO:0000259" key="16">
    <source>
        <dbReference type="Pfam" id="PF14849"/>
    </source>
</evidence>
<dbReference type="PANTHER" id="PTHR12428:SF65">
    <property type="entry name" value="CYTOCHROME C OXIDASE ASSEMBLY PROTEIN COX18, MITOCHONDRIAL"/>
    <property type="match status" value="1"/>
</dbReference>
<evidence type="ECO:0000256" key="14">
    <source>
        <dbReference type="SAM" id="MobiDB-lite"/>
    </source>
</evidence>
<evidence type="ECO:0000256" key="5">
    <source>
        <dbReference type="ARBA" id="ARBA00022475"/>
    </source>
</evidence>
<dbReference type="InterPro" id="IPR028053">
    <property type="entry name" value="Membr_insert_YidC_N"/>
</dbReference>
<evidence type="ECO:0000313" key="17">
    <source>
        <dbReference type="EMBL" id="PRP95437.1"/>
    </source>
</evidence>
<dbReference type="InterPro" id="IPR001708">
    <property type="entry name" value="YidC/ALB3/OXA1/COX18"/>
</dbReference>
<evidence type="ECO:0000256" key="2">
    <source>
        <dbReference type="ARBA" id="ARBA00010527"/>
    </source>
</evidence>
<dbReference type="InterPro" id="IPR028055">
    <property type="entry name" value="YidC/Oxa/ALB_C"/>
</dbReference>
<dbReference type="InterPro" id="IPR019998">
    <property type="entry name" value="Membr_insert_YidC"/>
</dbReference>
<evidence type="ECO:0000256" key="1">
    <source>
        <dbReference type="ARBA" id="ARBA00004429"/>
    </source>
</evidence>
<evidence type="ECO:0000259" key="15">
    <source>
        <dbReference type="Pfam" id="PF02096"/>
    </source>
</evidence>
<feature type="transmembrane region" description="Helical" evidence="13">
    <location>
        <begin position="359"/>
        <end position="387"/>
    </location>
</feature>
<keyword evidence="6 13" id="KW-0812">Transmembrane</keyword>
<gene>
    <name evidence="13 17" type="primary">yidC</name>
    <name evidence="17" type="ORF">ENSA5_39020</name>
</gene>
<comment type="subcellular location">
    <subcellularLocation>
        <location evidence="1">Cell inner membrane</location>
        <topology evidence="1">Multi-pass membrane protein</topology>
    </subcellularLocation>
    <subcellularLocation>
        <location evidence="13">Cell membrane</location>
        <topology evidence="13">Multi-pass membrane protein</topology>
    </subcellularLocation>
</comment>
<dbReference type="PRINTS" id="PR01900">
    <property type="entry name" value="YIDCPROTEIN"/>
</dbReference>
<dbReference type="Proteomes" id="UP000237968">
    <property type="component" value="Unassembled WGS sequence"/>
</dbReference>
<dbReference type="GO" id="GO:0005886">
    <property type="term" value="C:plasma membrane"/>
    <property type="evidence" value="ECO:0007669"/>
    <property type="project" value="UniProtKB-SubCell"/>
</dbReference>
<evidence type="ECO:0000256" key="10">
    <source>
        <dbReference type="ARBA" id="ARBA00023186"/>
    </source>
</evidence>
<dbReference type="GO" id="GO:0032977">
    <property type="term" value="F:membrane insertase activity"/>
    <property type="evidence" value="ECO:0007669"/>
    <property type="project" value="InterPro"/>
</dbReference>
<keyword evidence="7 13" id="KW-0653">Protein transport</keyword>
<dbReference type="Pfam" id="PF02096">
    <property type="entry name" value="60KD_IMP"/>
    <property type="match status" value="1"/>
</dbReference>
<dbReference type="CDD" id="cd20070">
    <property type="entry name" value="5TM_YidC_Alb3"/>
    <property type="match status" value="1"/>
</dbReference>
<proteinExistence type="inferred from homology"/>
<comment type="caution">
    <text evidence="17">The sequence shown here is derived from an EMBL/GenBank/DDBJ whole genome shotgun (WGS) entry which is preliminary data.</text>
</comment>
<comment type="subunit">
    <text evidence="13">Interacts with the Sec translocase complex via SecD. Specifically interacts with transmembrane segments of nascent integral membrane proteins during membrane integration.</text>
</comment>
<evidence type="ECO:0000256" key="13">
    <source>
        <dbReference type="HAMAP-Rule" id="MF_01810"/>
    </source>
</evidence>
<dbReference type="InterPro" id="IPR047196">
    <property type="entry name" value="YidC_ALB_C"/>
</dbReference>
<protein>
    <recommendedName>
        <fullName evidence="3 13">Membrane protein insertase YidC</fullName>
    </recommendedName>
    <alternativeName>
        <fullName evidence="12 13">Foldase YidC</fullName>
    </alternativeName>
    <alternativeName>
        <fullName evidence="11 13">Membrane integrase YidC</fullName>
    </alternativeName>
    <alternativeName>
        <fullName evidence="13">Membrane protein YidC</fullName>
    </alternativeName>
</protein>
<dbReference type="NCBIfam" id="TIGR03593">
    <property type="entry name" value="yidC_nterm"/>
    <property type="match status" value="1"/>
</dbReference>
<organism evidence="17 18">
    <name type="scientific">Enhygromyxa salina</name>
    <dbReference type="NCBI Taxonomy" id="215803"/>
    <lineage>
        <taxon>Bacteria</taxon>
        <taxon>Pseudomonadati</taxon>
        <taxon>Myxococcota</taxon>
        <taxon>Polyangia</taxon>
        <taxon>Nannocystales</taxon>
        <taxon>Nannocystaceae</taxon>
        <taxon>Enhygromyxa</taxon>
    </lineage>
</organism>
<feature type="region of interest" description="Disordered" evidence="14">
    <location>
        <begin position="30"/>
        <end position="59"/>
    </location>
</feature>
<keyword evidence="18" id="KW-1185">Reference proteome</keyword>
<sequence length="565" mass="62263">MQHRVALAVIISVLILVGYNYLFPPPEPSEAELAGETAGEVETGGEVAESDQGPKGSVEKIDQVEPAQAPTPAGPVVDTVEHRLVNELLAISVDNLPGGLITGVEPLADQFHDEAADAGIDFLFLGYAGARTLELSFVASESDFAWSRIPGQVRAKDDRSIEIARRQGDVEVIETLTLLDGYEARYEVVVANHGVGEQRHRVELATRMGMSAEQSRYDIHRALCRAPEDMEDFDFDDVEDEDETIKGGLDWWALDSKYFVQALIPAERLSGCVVTSDEAGTAMINTGVGREVTLGPGEQKRYVFGLFVGAKVDSMLQAFPASDSLSALPEVDLTETVDWGWFGKLSKFIGTMMLSLLRWFYSLTGIWGVAIIMLTVVIKATLLPLTIKQYSSMRKMKELQPEMEKLREKYGDDKAKQQQEMQALFQRTGVNPLAGCMPMVLQFPVWIALYAMLGAVVDLYHETFLWLPDLTQPDPYYILPIAMGGLMFLQTRMNPTAGDAAQAKMMQWMMPGIFVVMMLFLPSGLGIYIFANIVLSLIQSFIQLRIKAKDAPEAADGGAKGKKSK</sequence>
<feature type="domain" description="Membrane insertase YidC/Oxa/ALB C-terminal" evidence="15">
    <location>
        <begin position="367"/>
        <end position="542"/>
    </location>
</feature>
<keyword evidence="5 13" id="KW-1003">Cell membrane</keyword>
<keyword evidence="4 13" id="KW-0813">Transport</keyword>
<feature type="transmembrane region" description="Helical" evidence="13">
    <location>
        <begin position="433"/>
        <end position="456"/>
    </location>
</feature>
<dbReference type="GO" id="GO:0015031">
    <property type="term" value="P:protein transport"/>
    <property type="evidence" value="ECO:0007669"/>
    <property type="project" value="UniProtKB-KW"/>
</dbReference>
<evidence type="ECO:0000256" key="6">
    <source>
        <dbReference type="ARBA" id="ARBA00022692"/>
    </source>
</evidence>
<evidence type="ECO:0000256" key="8">
    <source>
        <dbReference type="ARBA" id="ARBA00022989"/>
    </source>
</evidence>
<dbReference type="InterPro" id="IPR038221">
    <property type="entry name" value="YidC_periplasmic_sf"/>
</dbReference>
<evidence type="ECO:0000256" key="11">
    <source>
        <dbReference type="ARBA" id="ARBA00033245"/>
    </source>
</evidence>
<reference evidence="17 18" key="1">
    <citation type="submission" date="2018-03" db="EMBL/GenBank/DDBJ databases">
        <title>Draft Genome Sequences of the Obligatory Marine Myxobacteria Enhygromyxa salina SWB005.</title>
        <authorList>
            <person name="Poehlein A."/>
            <person name="Moghaddam J.A."/>
            <person name="Harms H."/>
            <person name="Alanjari M."/>
            <person name="Koenig G.M."/>
            <person name="Daniel R."/>
            <person name="Schaeberle T.F."/>
        </authorList>
    </citation>
    <scope>NUCLEOTIDE SEQUENCE [LARGE SCALE GENOMIC DNA]</scope>
    <source>
        <strain evidence="17 18">SWB005</strain>
    </source>
</reference>
<comment type="function">
    <text evidence="13">Required for the insertion and/or proper folding and/or complex formation of integral membrane proteins into the membrane. Involved in integration of membrane proteins that insert both dependently and independently of the Sec translocase complex, as well as at least some lipoproteins. Aids folding of multispanning membrane proteins.</text>
</comment>